<keyword evidence="6" id="KW-1185">Reference proteome</keyword>
<feature type="domain" description="Alcohol dehydrogenase-like N-terminal" evidence="4">
    <location>
        <begin position="29"/>
        <end position="148"/>
    </location>
</feature>
<dbReference type="PANTHER" id="PTHR43401">
    <property type="entry name" value="L-THREONINE 3-DEHYDROGENASE"/>
    <property type="match status" value="1"/>
</dbReference>
<evidence type="ECO:0000259" key="4">
    <source>
        <dbReference type="Pfam" id="PF08240"/>
    </source>
</evidence>
<dbReference type="InterPro" id="IPR013149">
    <property type="entry name" value="ADH-like_C"/>
</dbReference>
<dbReference type="PANTHER" id="PTHR43401:SF2">
    <property type="entry name" value="L-THREONINE 3-DEHYDROGENASE"/>
    <property type="match status" value="1"/>
</dbReference>
<dbReference type="AlphaFoldDB" id="A0A7W3LZQ3"/>
<comment type="caution">
    <text evidence="5">The sequence shown here is derived from an EMBL/GenBank/DDBJ whole genome shotgun (WGS) entry which is preliminary data.</text>
</comment>
<dbReference type="Pfam" id="PF08240">
    <property type="entry name" value="ADH_N"/>
    <property type="match status" value="1"/>
</dbReference>
<dbReference type="Proteomes" id="UP000572680">
    <property type="component" value="Unassembled WGS sequence"/>
</dbReference>
<proteinExistence type="predicted"/>
<dbReference type="InterPro" id="IPR013154">
    <property type="entry name" value="ADH-like_N"/>
</dbReference>
<accession>A0A7W3LZQ3</accession>
<dbReference type="Pfam" id="PF00107">
    <property type="entry name" value="ADH_zinc_N"/>
    <property type="match status" value="1"/>
</dbReference>
<dbReference type="Gene3D" id="3.40.50.720">
    <property type="entry name" value="NAD(P)-binding Rossmann-like Domain"/>
    <property type="match status" value="1"/>
</dbReference>
<protein>
    <submittedName>
        <fullName evidence="5">Threonine dehydrogenase-like Zn-dependent dehydrogenase</fullName>
    </submittedName>
</protein>
<evidence type="ECO:0000259" key="3">
    <source>
        <dbReference type="Pfam" id="PF00107"/>
    </source>
</evidence>
<dbReference type="EMBL" id="JACJIA010000022">
    <property type="protein sequence ID" value="MBA8957334.1"/>
    <property type="molecule type" value="Genomic_DNA"/>
</dbReference>
<dbReference type="InterPro" id="IPR050129">
    <property type="entry name" value="Zn_alcohol_dh"/>
</dbReference>
<dbReference type="GO" id="GO:0016491">
    <property type="term" value="F:oxidoreductase activity"/>
    <property type="evidence" value="ECO:0007669"/>
    <property type="project" value="UniProtKB-KW"/>
</dbReference>
<dbReference type="SUPFAM" id="SSF51735">
    <property type="entry name" value="NAD(P)-binding Rossmann-fold domains"/>
    <property type="match status" value="1"/>
</dbReference>
<dbReference type="InterPro" id="IPR011032">
    <property type="entry name" value="GroES-like_sf"/>
</dbReference>
<dbReference type="InterPro" id="IPR036291">
    <property type="entry name" value="NAD(P)-bd_dom_sf"/>
</dbReference>
<evidence type="ECO:0000313" key="5">
    <source>
        <dbReference type="EMBL" id="MBA8957334.1"/>
    </source>
</evidence>
<dbReference type="RefSeq" id="WP_182849164.1">
    <property type="nucleotide sequence ID" value="NZ_BAAALP010000047.1"/>
</dbReference>
<keyword evidence="2" id="KW-0560">Oxidoreductase</keyword>
<comment type="cofactor">
    <cofactor evidence="1">
        <name>Zn(2+)</name>
        <dbReference type="ChEBI" id="CHEBI:29105"/>
    </cofactor>
</comment>
<dbReference type="SUPFAM" id="SSF50129">
    <property type="entry name" value="GroES-like"/>
    <property type="match status" value="1"/>
</dbReference>
<evidence type="ECO:0000256" key="1">
    <source>
        <dbReference type="ARBA" id="ARBA00001947"/>
    </source>
</evidence>
<feature type="domain" description="Alcohol dehydrogenase-like C-terminal" evidence="3">
    <location>
        <begin position="189"/>
        <end position="317"/>
    </location>
</feature>
<name>A0A7W3LZQ3_ACTNM</name>
<dbReference type="Gene3D" id="3.90.180.10">
    <property type="entry name" value="Medium-chain alcohol dehydrogenases, catalytic domain"/>
    <property type="match status" value="1"/>
</dbReference>
<evidence type="ECO:0000256" key="2">
    <source>
        <dbReference type="ARBA" id="ARBA00023002"/>
    </source>
</evidence>
<organism evidence="5 6">
    <name type="scientific">Actinomadura namibiensis</name>
    <dbReference type="NCBI Taxonomy" id="182080"/>
    <lineage>
        <taxon>Bacteria</taxon>
        <taxon>Bacillati</taxon>
        <taxon>Actinomycetota</taxon>
        <taxon>Actinomycetes</taxon>
        <taxon>Streptosporangiales</taxon>
        <taxon>Thermomonosporaceae</taxon>
        <taxon>Actinomadura</taxon>
    </lineage>
</organism>
<sequence length="361" mass="37437">MSQRVQAAVFDGKGGCEIREFPMPSPPRGGAVLKVAASGMCGSDVAQFHGHKHVPGEVSPVVPGHEIVGTIHEITPEAAADWGVEAGDLVCVSEVVSCGRCKGCMSGGLCGNIRVYGYTFPADANGGPWGGYGQYMGLLPGSQVMKAPPGLTPAELTVFEPLANALNWIDMLRVVPGDRVVVQGPGHQGLLCAAAALAYGAAQVIVTGAAGDGLRLRTARELGAHDTVDASETDVIETVAELTKGDMADVVLDVSPSPHTTTAALELARVGGRVGLAGLKGLTPDPELVTDLIVLKMLRVVGCAGPTRASMLQSVRLLGDRPDIARVMAGEHVSLETVEYGLDLLQRRVPGQDTVHVTLVH</sequence>
<gene>
    <name evidence="5" type="ORF">HNR61_009027</name>
</gene>
<reference evidence="5 6" key="1">
    <citation type="submission" date="2020-08" db="EMBL/GenBank/DDBJ databases">
        <title>Genomic Encyclopedia of Type Strains, Phase IV (KMG-IV): sequencing the most valuable type-strain genomes for metagenomic binning, comparative biology and taxonomic classification.</title>
        <authorList>
            <person name="Goeker M."/>
        </authorList>
    </citation>
    <scope>NUCLEOTIDE SEQUENCE [LARGE SCALE GENOMIC DNA]</scope>
    <source>
        <strain evidence="5 6">DSM 44197</strain>
    </source>
</reference>
<evidence type="ECO:0000313" key="6">
    <source>
        <dbReference type="Proteomes" id="UP000572680"/>
    </source>
</evidence>